<keyword evidence="4" id="KW-0808">Transferase</keyword>
<evidence type="ECO:0000313" key="9">
    <source>
        <dbReference type="EMBL" id="MBB6671739.1"/>
    </source>
</evidence>
<keyword evidence="6 7" id="KW-0472">Membrane</keyword>
<dbReference type="InterPro" id="IPR003594">
    <property type="entry name" value="HATPase_dom"/>
</dbReference>
<feature type="transmembrane region" description="Helical" evidence="7">
    <location>
        <begin position="309"/>
        <end position="330"/>
    </location>
</feature>
<dbReference type="InterPro" id="IPR036890">
    <property type="entry name" value="HATPase_C_sf"/>
</dbReference>
<dbReference type="AlphaFoldDB" id="A0A7X0VGK1"/>
<dbReference type="SUPFAM" id="SSF158472">
    <property type="entry name" value="HAMP domain-like"/>
    <property type="match status" value="1"/>
</dbReference>
<dbReference type="Pfam" id="PF06580">
    <property type="entry name" value="His_kinase"/>
    <property type="match status" value="1"/>
</dbReference>
<keyword evidence="3" id="KW-0597">Phosphoprotein</keyword>
<comment type="caution">
    <text evidence="9">The sequence shown here is derived from an EMBL/GenBank/DDBJ whole genome shotgun (WGS) entry which is preliminary data.</text>
</comment>
<dbReference type="PANTHER" id="PTHR34220:SF7">
    <property type="entry name" value="SENSOR HISTIDINE KINASE YPDA"/>
    <property type="match status" value="1"/>
</dbReference>
<keyword evidence="7" id="KW-0812">Transmembrane</keyword>
<dbReference type="CDD" id="cd06225">
    <property type="entry name" value="HAMP"/>
    <property type="match status" value="1"/>
</dbReference>
<evidence type="ECO:0000313" key="10">
    <source>
        <dbReference type="Proteomes" id="UP000547209"/>
    </source>
</evidence>
<dbReference type="Proteomes" id="UP000547209">
    <property type="component" value="Unassembled WGS sequence"/>
</dbReference>
<dbReference type="EMBL" id="JACJVP010000023">
    <property type="protein sequence ID" value="MBB6671739.1"/>
    <property type="molecule type" value="Genomic_DNA"/>
</dbReference>
<evidence type="ECO:0000259" key="8">
    <source>
        <dbReference type="PROSITE" id="PS50885"/>
    </source>
</evidence>
<dbReference type="Gene3D" id="3.30.565.10">
    <property type="entry name" value="Histidine kinase-like ATPase, C-terminal domain"/>
    <property type="match status" value="1"/>
</dbReference>
<dbReference type="SUPFAM" id="SSF55874">
    <property type="entry name" value="ATPase domain of HSP90 chaperone/DNA topoisomerase II/histidine kinase"/>
    <property type="match status" value="1"/>
</dbReference>
<name>A0A7X0VGK1_9BACL</name>
<dbReference type="PANTHER" id="PTHR34220">
    <property type="entry name" value="SENSOR HISTIDINE KINASE YPDA"/>
    <property type="match status" value="1"/>
</dbReference>
<organism evidence="9 10">
    <name type="scientific">Cohnella nanjingensis</name>
    <dbReference type="NCBI Taxonomy" id="1387779"/>
    <lineage>
        <taxon>Bacteria</taxon>
        <taxon>Bacillati</taxon>
        <taxon>Bacillota</taxon>
        <taxon>Bacilli</taxon>
        <taxon>Bacillales</taxon>
        <taxon>Paenibacillaceae</taxon>
        <taxon>Cohnella</taxon>
    </lineage>
</organism>
<evidence type="ECO:0000256" key="7">
    <source>
        <dbReference type="SAM" id="Phobius"/>
    </source>
</evidence>
<dbReference type="PROSITE" id="PS50885">
    <property type="entry name" value="HAMP"/>
    <property type="match status" value="1"/>
</dbReference>
<proteinExistence type="predicted"/>
<protein>
    <submittedName>
        <fullName evidence="9">Histidine kinase</fullName>
    </submittedName>
</protein>
<evidence type="ECO:0000256" key="4">
    <source>
        <dbReference type="ARBA" id="ARBA00022679"/>
    </source>
</evidence>
<evidence type="ECO:0000256" key="1">
    <source>
        <dbReference type="ARBA" id="ARBA00004651"/>
    </source>
</evidence>
<feature type="domain" description="HAMP" evidence="8">
    <location>
        <begin position="327"/>
        <end position="379"/>
    </location>
</feature>
<keyword evidence="7" id="KW-1133">Transmembrane helix</keyword>
<gene>
    <name evidence="9" type="ORF">H7C19_13695</name>
</gene>
<dbReference type="InterPro" id="IPR010559">
    <property type="entry name" value="Sig_transdc_His_kin_internal"/>
</dbReference>
<dbReference type="Pfam" id="PF02518">
    <property type="entry name" value="HATPase_c"/>
    <property type="match status" value="1"/>
</dbReference>
<dbReference type="Gene3D" id="6.10.340.10">
    <property type="match status" value="1"/>
</dbReference>
<evidence type="ECO:0000256" key="3">
    <source>
        <dbReference type="ARBA" id="ARBA00022553"/>
    </source>
</evidence>
<keyword evidence="5 9" id="KW-0418">Kinase</keyword>
<evidence type="ECO:0000256" key="2">
    <source>
        <dbReference type="ARBA" id="ARBA00022475"/>
    </source>
</evidence>
<keyword evidence="10" id="KW-1185">Reference proteome</keyword>
<dbReference type="InterPro" id="IPR003660">
    <property type="entry name" value="HAMP_dom"/>
</dbReference>
<keyword evidence="2" id="KW-1003">Cell membrane</keyword>
<evidence type="ECO:0000256" key="5">
    <source>
        <dbReference type="ARBA" id="ARBA00022777"/>
    </source>
</evidence>
<dbReference type="InterPro" id="IPR050640">
    <property type="entry name" value="Bact_2-comp_sensor_kinase"/>
</dbReference>
<dbReference type="RefSeq" id="WP_185143208.1">
    <property type="nucleotide sequence ID" value="NZ_JACJVP010000023.1"/>
</dbReference>
<accession>A0A7X0VGK1</accession>
<sequence>MDSNAAEALQQPRTDREGERRMDWIVKLIMNRKFFTKIFISISIVSFIGVFGMAFVYQRYFKEVLTNNEIYRVQRSIDQTALNLDNQLYRIVNNVHYFFEYSGNGNRLMATSTADGTSEARRDRTWAENALGAFRLQYSSELESVFFLLRDHADGDKETLFYDSELTPVPEMDYRAQSWYRDFIAGRSNFWSQPTEELLFFQDRSLKTIYLTLSRYDAQGRDGILVVRLNGKMFSDAFRLLATADLNLELRNAAGEIVYASPTSREDVDPVRDIRMESNLGQSGFQVQAHIKQTFIDQAVRKVRSIQPYIIVAIALITLFISLILSLSLVRPVKKLLRLMKKAELGDLDVRFNGKFADEVGILGNGFNRMLENMTQSIDKAHDAEMKKLNAEMKQKDATLLAMQNQINPHFLYNTLEVINCQAIIHEVPSVSRMSKALADFFRYSIGHPKAEVPLAVEAAHVRTYLDIQHERYPELEIDMDGLAAYGRYPIVKLTLQPIVENAFKYAFTGQRDYYLRLYAEDVDDRSYVIHVEDNGEGMEEERLLRMNELLQVAGEGSGAGEDAPSGIGLRNVQNRIRLRYGAPYGLNVQESMSGGVDVAILLPKRGNGDEDLDR</sequence>
<dbReference type="GO" id="GO:0000155">
    <property type="term" value="F:phosphorelay sensor kinase activity"/>
    <property type="evidence" value="ECO:0007669"/>
    <property type="project" value="InterPro"/>
</dbReference>
<feature type="transmembrane region" description="Helical" evidence="7">
    <location>
        <begin position="34"/>
        <end position="57"/>
    </location>
</feature>
<comment type="subcellular location">
    <subcellularLocation>
        <location evidence="1">Cell membrane</location>
        <topology evidence="1">Multi-pass membrane protein</topology>
    </subcellularLocation>
</comment>
<dbReference type="GO" id="GO:0005886">
    <property type="term" value="C:plasma membrane"/>
    <property type="evidence" value="ECO:0007669"/>
    <property type="project" value="UniProtKB-SubCell"/>
</dbReference>
<evidence type="ECO:0000256" key="6">
    <source>
        <dbReference type="ARBA" id="ARBA00023136"/>
    </source>
</evidence>
<dbReference type="SMART" id="SM00304">
    <property type="entry name" value="HAMP"/>
    <property type="match status" value="1"/>
</dbReference>
<dbReference type="Pfam" id="PF00672">
    <property type="entry name" value="HAMP"/>
    <property type="match status" value="1"/>
</dbReference>
<reference evidence="9 10" key="1">
    <citation type="submission" date="2020-08" db="EMBL/GenBank/DDBJ databases">
        <title>Cohnella phylogeny.</title>
        <authorList>
            <person name="Dunlap C."/>
        </authorList>
    </citation>
    <scope>NUCLEOTIDE SEQUENCE [LARGE SCALE GENOMIC DNA]</scope>
    <source>
        <strain evidence="9 10">DSM 28246</strain>
    </source>
</reference>